<dbReference type="InterPro" id="IPR013096">
    <property type="entry name" value="Cupin_2"/>
</dbReference>
<dbReference type="Pfam" id="PF07883">
    <property type="entry name" value="Cupin_2"/>
    <property type="match status" value="1"/>
</dbReference>
<comment type="caution">
    <text evidence="2">The sequence shown here is derived from an EMBL/GenBank/DDBJ whole genome shotgun (WGS) entry which is preliminary data.</text>
</comment>
<dbReference type="InterPro" id="IPR014710">
    <property type="entry name" value="RmlC-like_jellyroll"/>
</dbReference>
<dbReference type="EMBL" id="BMHH01000009">
    <property type="protein sequence ID" value="GGA96232.1"/>
    <property type="molecule type" value="Genomic_DNA"/>
</dbReference>
<dbReference type="InterPro" id="IPR011051">
    <property type="entry name" value="RmlC_Cupin_sf"/>
</dbReference>
<reference evidence="2" key="2">
    <citation type="submission" date="2020-09" db="EMBL/GenBank/DDBJ databases">
        <authorList>
            <person name="Sun Q."/>
            <person name="Zhou Y."/>
        </authorList>
    </citation>
    <scope>NUCLEOTIDE SEQUENCE</scope>
    <source>
        <strain evidence="2">CGMCC 1.15082</strain>
    </source>
</reference>
<feature type="domain" description="Cupin type-2" evidence="1">
    <location>
        <begin position="54"/>
        <end position="122"/>
    </location>
</feature>
<evidence type="ECO:0000313" key="2">
    <source>
        <dbReference type="EMBL" id="GGA96232.1"/>
    </source>
</evidence>
<dbReference type="RefSeq" id="WP_188824575.1">
    <property type="nucleotide sequence ID" value="NZ_BMHH01000009.1"/>
</dbReference>
<keyword evidence="3" id="KW-1185">Reference proteome</keyword>
<sequence>MKSLDLVRESRPAALPNDDGDGIRITPLLKSNKTITGQSVALPQGDVEVVLYEYEMAPGTALPVHKHPYPHYAYILSGTLRIFNEDTGQSRTFKPGDFIIEAFNQWHTGMNVGQDPVRMIVIDQVPKGEDNIIEKE</sequence>
<evidence type="ECO:0000313" key="3">
    <source>
        <dbReference type="Proteomes" id="UP000646478"/>
    </source>
</evidence>
<dbReference type="AlphaFoldDB" id="A0A916SGG7"/>
<name>A0A916SGG7_9HYPH</name>
<protein>
    <recommendedName>
        <fullName evidence="1">Cupin type-2 domain-containing protein</fullName>
    </recommendedName>
</protein>
<reference evidence="2" key="1">
    <citation type="journal article" date="2014" name="Int. J. Syst. Evol. Microbiol.">
        <title>Complete genome sequence of Corynebacterium casei LMG S-19264T (=DSM 44701T), isolated from a smear-ripened cheese.</title>
        <authorList>
            <consortium name="US DOE Joint Genome Institute (JGI-PGF)"/>
            <person name="Walter F."/>
            <person name="Albersmeier A."/>
            <person name="Kalinowski J."/>
            <person name="Ruckert C."/>
        </authorList>
    </citation>
    <scope>NUCLEOTIDE SEQUENCE</scope>
    <source>
        <strain evidence="2">CGMCC 1.15082</strain>
    </source>
</reference>
<accession>A0A916SGG7</accession>
<dbReference type="Proteomes" id="UP000646478">
    <property type="component" value="Unassembled WGS sequence"/>
</dbReference>
<dbReference type="Gene3D" id="2.60.120.10">
    <property type="entry name" value="Jelly Rolls"/>
    <property type="match status" value="1"/>
</dbReference>
<dbReference type="SUPFAM" id="SSF51182">
    <property type="entry name" value="RmlC-like cupins"/>
    <property type="match status" value="1"/>
</dbReference>
<evidence type="ECO:0000259" key="1">
    <source>
        <dbReference type="Pfam" id="PF07883"/>
    </source>
</evidence>
<dbReference type="CDD" id="cd02236">
    <property type="entry name" value="cupin_CV2614-like"/>
    <property type="match status" value="1"/>
</dbReference>
<gene>
    <name evidence="2" type="ORF">GCM10011491_25780</name>
</gene>
<proteinExistence type="predicted"/>
<organism evidence="2 3">
    <name type="scientific">Brucella endophytica</name>
    <dbReference type="NCBI Taxonomy" id="1963359"/>
    <lineage>
        <taxon>Bacteria</taxon>
        <taxon>Pseudomonadati</taxon>
        <taxon>Pseudomonadota</taxon>
        <taxon>Alphaproteobacteria</taxon>
        <taxon>Hyphomicrobiales</taxon>
        <taxon>Brucellaceae</taxon>
        <taxon>Brucella/Ochrobactrum group</taxon>
        <taxon>Brucella</taxon>
    </lineage>
</organism>